<evidence type="ECO:0000256" key="12">
    <source>
        <dbReference type="ARBA" id="ARBA00023239"/>
    </source>
</evidence>
<dbReference type="PROSITE" id="PS51383">
    <property type="entry name" value="YJEF_C_3"/>
    <property type="match status" value="1"/>
</dbReference>
<evidence type="ECO:0000313" key="21">
    <source>
        <dbReference type="EMBL" id="PKD45291.1"/>
    </source>
</evidence>
<keyword evidence="10 17" id="KW-0520">NAD</keyword>
<keyword evidence="8 17" id="KW-0521">NADP</keyword>
<dbReference type="EC" id="5.1.99.6" evidence="17"/>
<keyword evidence="11 17" id="KW-0413">Isomerase</keyword>
<dbReference type="Gene3D" id="3.40.50.10260">
    <property type="entry name" value="YjeF N-terminal domain"/>
    <property type="match status" value="1"/>
</dbReference>
<dbReference type="PANTHER" id="PTHR12592:SF0">
    <property type="entry name" value="ATP-DEPENDENT (S)-NAD(P)H-HYDRATE DEHYDRATASE"/>
    <property type="match status" value="1"/>
</dbReference>
<feature type="binding site" evidence="17">
    <location>
        <position position="68"/>
    </location>
    <ligand>
        <name>K(+)</name>
        <dbReference type="ChEBI" id="CHEBI:29103"/>
    </ligand>
</feature>
<dbReference type="Pfam" id="PF01256">
    <property type="entry name" value="Carb_kinase"/>
    <property type="match status" value="1"/>
</dbReference>
<comment type="caution">
    <text evidence="21">The sequence shown here is derived from an EMBL/GenBank/DDBJ whole genome shotgun (WGS) entry which is preliminary data.</text>
</comment>
<dbReference type="GO" id="GO:0005524">
    <property type="term" value="F:ATP binding"/>
    <property type="evidence" value="ECO:0007669"/>
    <property type="project" value="UniProtKB-UniRule"/>
</dbReference>
<dbReference type="PROSITE" id="PS51385">
    <property type="entry name" value="YJEF_N"/>
    <property type="match status" value="1"/>
</dbReference>
<dbReference type="InterPro" id="IPR036652">
    <property type="entry name" value="YjeF_N_dom_sf"/>
</dbReference>
<dbReference type="PANTHER" id="PTHR12592">
    <property type="entry name" value="ATP-DEPENDENT (S)-NAD(P)H-HYDRATE DEHYDRATASE FAMILY MEMBER"/>
    <property type="match status" value="1"/>
</dbReference>
<dbReference type="OrthoDB" id="9806925at2"/>
<comment type="catalytic activity">
    <reaction evidence="16 18">
        <text>(6S)-NADPHX + ADP = AMP + phosphate + NADPH + H(+)</text>
        <dbReference type="Rhea" id="RHEA:32235"/>
        <dbReference type="ChEBI" id="CHEBI:15378"/>
        <dbReference type="ChEBI" id="CHEBI:43474"/>
        <dbReference type="ChEBI" id="CHEBI:57783"/>
        <dbReference type="ChEBI" id="CHEBI:64076"/>
        <dbReference type="ChEBI" id="CHEBI:456215"/>
        <dbReference type="ChEBI" id="CHEBI:456216"/>
        <dbReference type="EC" id="4.2.1.136"/>
    </reaction>
</comment>
<feature type="domain" description="YjeF C-terminal" evidence="19">
    <location>
        <begin position="235"/>
        <end position="502"/>
    </location>
</feature>
<dbReference type="HAMAP" id="MF_01966">
    <property type="entry name" value="NADHX_epimerase"/>
    <property type="match status" value="1"/>
</dbReference>
<comment type="cofactor">
    <cofactor evidence="17 18">
        <name>K(+)</name>
        <dbReference type="ChEBI" id="CHEBI:29103"/>
    </cofactor>
    <text evidence="17 18">Binds 1 potassium ion per subunit.</text>
</comment>
<reference evidence="21 22" key="1">
    <citation type="submission" date="2017-11" db="EMBL/GenBank/DDBJ databases">
        <title>Rhodohalobacter 15182 sp. nov., isolated from a salt lake.</title>
        <authorList>
            <person name="Han S."/>
        </authorList>
    </citation>
    <scope>NUCLEOTIDE SEQUENCE [LARGE SCALE GENOMIC DNA]</scope>
    <source>
        <strain evidence="21 22">15182</strain>
    </source>
</reference>
<feature type="binding site" evidence="17">
    <location>
        <begin position="142"/>
        <end position="148"/>
    </location>
    <ligand>
        <name>(6S)-NADPHX</name>
        <dbReference type="ChEBI" id="CHEBI:64076"/>
    </ligand>
</feature>
<dbReference type="InterPro" id="IPR030677">
    <property type="entry name" value="Nnr"/>
</dbReference>
<protein>
    <recommendedName>
        <fullName evidence="17">NAD(P)H-hydrate epimerase</fullName>
        <ecNumber evidence="17">5.1.99.6</ecNumber>
    </recommendedName>
    <alternativeName>
        <fullName evidence="17">NAD(P)HX epimerase</fullName>
    </alternativeName>
</protein>
<dbReference type="GO" id="GO:0110051">
    <property type="term" value="P:metabolite repair"/>
    <property type="evidence" value="ECO:0007669"/>
    <property type="project" value="TreeGrafter"/>
</dbReference>
<sequence length="502" mass="54966">MSIDPEIPKQLQLYSAEQSRNIDRETIEHFGIDGFTLMEIAAKGAADHIQKEFGLNKTGLFVCGKGNNAGDALAAARYLTENADHKVILFFVFGMEDLSPNTQRNFALLQKLAEKGSDIEFISDLDESLVNSTDYIIDGIFGTGLSSEIREPVASYIKIINDSEKPVISMDVPSGLHPDSGVPLGTSIQADITCSFGTQKMGHFFNPGKEFAGRVVYVDLPFPRHLRKSTITVINNELSEALPSNERKADHKYQSGVVHLIAGSKGLVGAAIMAAKSAWKSGAGSVILYAPENLIPIYESVLPHIIKVPLPGNDHFIPDHIDTILEKISNKPGILLIGPGIGLSVETKRFVSNLLLRYQGPAVIDADALSEWENLKSQPDNKKRNWILTPHAGEASKFLGLKFKNDSERFNTSKEFSDENSVSLLMKGNPTFYHSVGKSFVTGYDTTPFTRAGFGDVLAGTIATKWGITDNIYLSPVMALLEGYDTYSKKEYTPPFGPEHLL</sequence>
<keyword evidence="22" id="KW-1185">Reference proteome</keyword>
<dbReference type="InterPro" id="IPR004443">
    <property type="entry name" value="YjeF_N_dom"/>
</dbReference>
<keyword evidence="5 17" id="KW-0479">Metal-binding</keyword>
<dbReference type="InterPro" id="IPR029056">
    <property type="entry name" value="Ribokinase-like"/>
</dbReference>
<evidence type="ECO:0000256" key="17">
    <source>
        <dbReference type="HAMAP-Rule" id="MF_01966"/>
    </source>
</evidence>
<proteinExistence type="inferred from homology"/>
<comment type="similarity">
    <text evidence="17">Belongs to the NnrE/AIBP family.</text>
</comment>
<dbReference type="NCBIfam" id="TIGR00197">
    <property type="entry name" value="yjeF_nterm"/>
    <property type="match status" value="1"/>
</dbReference>
<feature type="binding site" evidence="17">
    <location>
        <position position="138"/>
    </location>
    <ligand>
        <name>K(+)</name>
        <dbReference type="ChEBI" id="CHEBI:29103"/>
    </ligand>
</feature>
<dbReference type="CDD" id="cd01171">
    <property type="entry name" value="YXKO-related"/>
    <property type="match status" value="1"/>
</dbReference>
<keyword evidence="7 18" id="KW-0067">ATP-binding</keyword>
<gene>
    <name evidence="17" type="primary">nnrE</name>
    <name evidence="21" type="ORF">CWD77_07575</name>
</gene>
<dbReference type="GO" id="GO:0046872">
    <property type="term" value="F:metal ion binding"/>
    <property type="evidence" value="ECO:0007669"/>
    <property type="project" value="UniProtKB-UniRule"/>
</dbReference>
<dbReference type="NCBIfam" id="TIGR00196">
    <property type="entry name" value="yjeF_cterm"/>
    <property type="match status" value="1"/>
</dbReference>
<feature type="binding site" evidence="17">
    <location>
        <position position="174"/>
    </location>
    <ligand>
        <name>K(+)</name>
        <dbReference type="ChEBI" id="CHEBI:29103"/>
    </ligand>
</feature>
<evidence type="ECO:0000256" key="10">
    <source>
        <dbReference type="ARBA" id="ARBA00023027"/>
    </source>
</evidence>
<evidence type="ECO:0000256" key="4">
    <source>
        <dbReference type="ARBA" id="ARBA00009524"/>
    </source>
</evidence>
<dbReference type="PIRSF" id="PIRSF017184">
    <property type="entry name" value="Nnr"/>
    <property type="match status" value="1"/>
</dbReference>
<comment type="catalytic activity">
    <reaction evidence="15 18">
        <text>(6S)-NADHX + ADP = AMP + phosphate + NADH + H(+)</text>
        <dbReference type="Rhea" id="RHEA:32223"/>
        <dbReference type="ChEBI" id="CHEBI:15378"/>
        <dbReference type="ChEBI" id="CHEBI:43474"/>
        <dbReference type="ChEBI" id="CHEBI:57945"/>
        <dbReference type="ChEBI" id="CHEBI:64074"/>
        <dbReference type="ChEBI" id="CHEBI:456215"/>
        <dbReference type="ChEBI" id="CHEBI:456216"/>
        <dbReference type="EC" id="4.2.1.136"/>
    </reaction>
</comment>
<dbReference type="EMBL" id="PISP01000001">
    <property type="protein sequence ID" value="PKD45291.1"/>
    <property type="molecule type" value="Genomic_DNA"/>
</dbReference>
<evidence type="ECO:0000256" key="15">
    <source>
        <dbReference type="ARBA" id="ARBA00048238"/>
    </source>
</evidence>
<name>A0A2N0VMB9_9BACT</name>
<accession>A0A2N0VMB9</accession>
<dbReference type="GO" id="GO:0052855">
    <property type="term" value="F:ADP-dependent NAD(P)H-hydrate dehydratase activity"/>
    <property type="evidence" value="ECO:0007669"/>
    <property type="project" value="UniProtKB-UniRule"/>
</dbReference>
<evidence type="ECO:0000313" key="22">
    <source>
        <dbReference type="Proteomes" id="UP000233398"/>
    </source>
</evidence>
<evidence type="ECO:0000256" key="3">
    <source>
        <dbReference type="ARBA" id="ARBA00006001"/>
    </source>
</evidence>
<comment type="similarity">
    <text evidence="4 18">In the C-terminal section; belongs to the NnrD/CARKD family.</text>
</comment>
<evidence type="ECO:0000256" key="8">
    <source>
        <dbReference type="ARBA" id="ARBA00022857"/>
    </source>
</evidence>
<dbReference type="Pfam" id="PF03853">
    <property type="entry name" value="YjeF_N"/>
    <property type="match status" value="1"/>
</dbReference>
<comment type="function">
    <text evidence="14 18">Bifunctional enzyme that catalyzes the epimerization of the S- and R-forms of NAD(P)HX and the dehydration of the S-form of NAD(P)HX at the expense of ADP, which is converted to AMP. This allows the repair of both epimers of NAD(P)HX, a damaged form of NAD(P)H that is a result of enzymatic or heat-dependent hydration.</text>
</comment>
<keyword evidence="12 18" id="KW-0456">Lyase</keyword>
<evidence type="ECO:0000256" key="16">
    <source>
        <dbReference type="ARBA" id="ARBA00049209"/>
    </source>
</evidence>
<dbReference type="PROSITE" id="PS01050">
    <property type="entry name" value="YJEF_C_2"/>
    <property type="match status" value="1"/>
</dbReference>
<comment type="caution">
    <text evidence="17">Lacks conserved residue(s) required for the propagation of feature annotation.</text>
</comment>
<evidence type="ECO:0000256" key="14">
    <source>
        <dbReference type="ARBA" id="ARBA00025153"/>
    </source>
</evidence>
<keyword evidence="9 17" id="KW-0630">Potassium</keyword>
<evidence type="ECO:0000256" key="7">
    <source>
        <dbReference type="ARBA" id="ARBA00022840"/>
    </source>
</evidence>
<evidence type="ECO:0000256" key="9">
    <source>
        <dbReference type="ARBA" id="ARBA00022958"/>
    </source>
</evidence>
<evidence type="ECO:0000256" key="18">
    <source>
        <dbReference type="PIRNR" id="PIRNR017184"/>
    </source>
</evidence>
<comment type="catalytic activity">
    <reaction evidence="1 17 18">
        <text>(6R)-NADHX = (6S)-NADHX</text>
        <dbReference type="Rhea" id="RHEA:32215"/>
        <dbReference type="ChEBI" id="CHEBI:64074"/>
        <dbReference type="ChEBI" id="CHEBI:64075"/>
        <dbReference type="EC" id="5.1.99.6"/>
    </reaction>
</comment>
<comment type="similarity">
    <text evidence="3 18">In the N-terminal section; belongs to the NnrE/AIBP family.</text>
</comment>
<evidence type="ECO:0000259" key="19">
    <source>
        <dbReference type="PROSITE" id="PS51383"/>
    </source>
</evidence>
<evidence type="ECO:0000256" key="6">
    <source>
        <dbReference type="ARBA" id="ARBA00022741"/>
    </source>
</evidence>
<comment type="catalytic activity">
    <reaction evidence="2 17 18">
        <text>(6R)-NADPHX = (6S)-NADPHX</text>
        <dbReference type="Rhea" id="RHEA:32227"/>
        <dbReference type="ChEBI" id="CHEBI:64076"/>
        <dbReference type="ChEBI" id="CHEBI:64077"/>
        <dbReference type="EC" id="5.1.99.6"/>
    </reaction>
</comment>
<evidence type="ECO:0000256" key="11">
    <source>
        <dbReference type="ARBA" id="ARBA00023235"/>
    </source>
</evidence>
<feature type="binding site" evidence="17">
    <location>
        <position position="171"/>
    </location>
    <ligand>
        <name>(6S)-NADPHX</name>
        <dbReference type="ChEBI" id="CHEBI:64076"/>
    </ligand>
</feature>
<dbReference type="Proteomes" id="UP000233398">
    <property type="component" value="Unassembled WGS sequence"/>
</dbReference>
<evidence type="ECO:0000256" key="1">
    <source>
        <dbReference type="ARBA" id="ARBA00000013"/>
    </source>
</evidence>
<keyword evidence="6 17" id="KW-0547">Nucleotide-binding</keyword>
<evidence type="ECO:0000256" key="2">
    <source>
        <dbReference type="ARBA" id="ARBA00000909"/>
    </source>
</evidence>
<feature type="domain" description="YjeF N-terminal" evidence="20">
    <location>
        <begin position="19"/>
        <end position="228"/>
    </location>
</feature>
<dbReference type="Gene3D" id="3.40.1190.20">
    <property type="match status" value="1"/>
</dbReference>
<dbReference type="InterPro" id="IPR017953">
    <property type="entry name" value="Carbohydrate_kinase_pred_CS"/>
</dbReference>
<organism evidence="21 22">
    <name type="scientific">Rhodohalobacter barkolensis</name>
    <dbReference type="NCBI Taxonomy" id="2053187"/>
    <lineage>
        <taxon>Bacteria</taxon>
        <taxon>Pseudomonadati</taxon>
        <taxon>Balneolota</taxon>
        <taxon>Balneolia</taxon>
        <taxon>Balneolales</taxon>
        <taxon>Balneolaceae</taxon>
        <taxon>Rhodohalobacter</taxon>
    </lineage>
</organism>
<dbReference type="GO" id="GO:0052856">
    <property type="term" value="F:NAD(P)HX epimerase activity"/>
    <property type="evidence" value="ECO:0007669"/>
    <property type="project" value="UniProtKB-UniRule"/>
</dbReference>
<dbReference type="SUPFAM" id="SSF64153">
    <property type="entry name" value="YjeF N-terminal domain-like"/>
    <property type="match status" value="1"/>
</dbReference>
<dbReference type="InterPro" id="IPR000631">
    <property type="entry name" value="CARKD"/>
</dbReference>
<comment type="function">
    <text evidence="17">Catalyzes the epimerization of the S- and R-forms of NAD(P)HX, a damaged form of NAD(P)H that is a result of enzymatic or heat-dependent hydration. This is a prerequisite for the S-specific NAD(P)H-hydrate dehydratase to allow the repair of both epimers of NAD(P)HX.</text>
</comment>
<dbReference type="SUPFAM" id="SSF53613">
    <property type="entry name" value="Ribokinase-like"/>
    <property type="match status" value="1"/>
</dbReference>
<dbReference type="AlphaFoldDB" id="A0A2N0VMB9"/>
<dbReference type="RefSeq" id="WP_101072863.1">
    <property type="nucleotide sequence ID" value="NZ_PISP01000001.1"/>
</dbReference>
<evidence type="ECO:0000256" key="5">
    <source>
        <dbReference type="ARBA" id="ARBA00022723"/>
    </source>
</evidence>
<evidence type="ECO:0000259" key="20">
    <source>
        <dbReference type="PROSITE" id="PS51385"/>
    </source>
</evidence>
<evidence type="ECO:0000256" key="13">
    <source>
        <dbReference type="ARBA" id="ARBA00023268"/>
    </source>
</evidence>
<keyword evidence="13" id="KW-0511">Multifunctional enzyme</keyword>